<dbReference type="InterPro" id="IPR022749">
    <property type="entry name" value="D12N6_MeTrfase_N"/>
</dbReference>
<comment type="similarity">
    <text evidence="1">Belongs to the N(4)/N(6)-methyltransferase family.</text>
</comment>
<comment type="caution">
    <text evidence="4">The sequence shown here is derived from an EMBL/GenBank/DDBJ whole genome shotgun (WGS) entry which is preliminary data.</text>
</comment>
<dbReference type="Gene3D" id="1.20.1260.30">
    <property type="match status" value="1"/>
</dbReference>
<name>A0ABU0M005_9BACT</name>
<dbReference type="GO" id="GO:0008168">
    <property type="term" value="F:methyltransferase activity"/>
    <property type="evidence" value="ECO:0007669"/>
    <property type="project" value="UniProtKB-KW"/>
</dbReference>
<evidence type="ECO:0000259" key="3">
    <source>
        <dbReference type="Pfam" id="PF12161"/>
    </source>
</evidence>
<sequence length="77" mass="9258">MNNEISKKLQLAVKNICDLLRTSMEVNDYRDFVLGFLFYKYLSETIENTVKKFQNIDYKDFQSSPNYDDEKEFIKIN</sequence>
<accession>A0ABU0M005</accession>
<keyword evidence="5" id="KW-1185">Reference proteome</keyword>
<evidence type="ECO:0000313" key="4">
    <source>
        <dbReference type="EMBL" id="MDQ0514274.1"/>
    </source>
</evidence>
<gene>
    <name evidence="4" type="ORF">J2Z62_000712</name>
</gene>
<reference evidence="4" key="1">
    <citation type="submission" date="2023-07" db="EMBL/GenBank/DDBJ databases">
        <title>Genomic Encyclopedia of Type Strains, Phase IV (KMG-IV): sequencing the most valuable type-strain genomes for metagenomic binning, comparative biology and taxonomic classification.</title>
        <authorList>
            <person name="Goeker M."/>
        </authorList>
    </citation>
    <scope>NUCLEOTIDE SEQUENCE [LARGE SCALE GENOMIC DNA]</scope>
    <source>
        <strain evidence="4">DSM 21204</strain>
    </source>
</reference>
<dbReference type="RefSeq" id="WP_256547846.1">
    <property type="nucleotide sequence ID" value="NZ_CP101809.1"/>
</dbReference>
<proteinExistence type="inferred from homology"/>
<dbReference type="Proteomes" id="UP001240643">
    <property type="component" value="Unassembled WGS sequence"/>
</dbReference>
<dbReference type="EMBL" id="JAUSWO010000001">
    <property type="protein sequence ID" value="MDQ0514274.1"/>
    <property type="molecule type" value="Genomic_DNA"/>
</dbReference>
<evidence type="ECO:0000256" key="2">
    <source>
        <dbReference type="ARBA" id="ARBA00022747"/>
    </source>
</evidence>
<keyword evidence="4" id="KW-0489">Methyltransferase</keyword>
<dbReference type="Pfam" id="PF12161">
    <property type="entry name" value="HsdM_N"/>
    <property type="match status" value="1"/>
</dbReference>
<dbReference type="SUPFAM" id="SSF53335">
    <property type="entry name" value="S-adenosyl-L-methionine-dependent methyltransferases"/>
    <property type="match status" value="1"/>
</dbReference>
<dbReference type="GO" id="GO:0032259">
    <property type="term" value="P:methylation"/>
    <property type="evidence" value="ECO:0007669"/>
    <property type="project" value="UniProtKB-KW"/>
</dbReference>
<evidence type="ECO:0000313" key="5">
    <source>
        <dbReference type="Proteomes" id="UP001240643"/>
    </source>
</evidence>
<keyword evidence="2" id="KW-0680">Restriction system</keyword>
<evidence type="ECO:0000256" key="1">
    <source>
        <dbReference type="ARBA" id="ARBA00006594"/>
    </source>
</evidence>
<dbReference type="InterPro" id="IPR038333">
    <property type="entry name" value="T1MK-like_N_sf"/>
</dbReference>
<organism evidence="4 5">
    <name type="scientific">Mycoplasmoides fastidiosum</name>
    <dbReference type="NCBI Taxonomy" id="92758"/>
    <lineage>
        <taxon>Bacteria</taxon>
        <taxon>Bacillati</taxon>
        <taxon>Mycoplasmatota</taxon>
        <taxon>Mycoplasmoidales</taxon>
        <taxon>Mycoplasmoidaceae</taxon>
        <taxon>Mycoplasmoides</taxon>
    </lineage>
</organism>
<protein>
    <submittedName>
        <fullName evidence="4">Type I restriction-modification system DNA methylase subunit</fullName>
    </submittedName>
</protein>
<keyword evidence="4" id="KW-0808">Transferase</keyword>
<dbReference type="InterPro" id="IPR029063">
    <property type="entry name" value="SAM-dependent_MTases_sf"/>
</dbReference>
<feature type="domain" description="N6 adenine-specific DNA methyltransferase N-terminal" evidence="3">
    <location>
        <begin position="12"/>
        <end position="53"/>
    </location>
</feature>